<keyword evidence="7 9" id="KW-1133">Transmembrane helix</keyword>
<evidence type="ECO:0000256" key="8">
    <source>
        <dbReference type="ARBA" id="ARBA00023136"/>
    </source>
</evidence>
<comment type="similarity">
    <text evidence="2">Belongs to the amino acid-polyamine-organocation (APC) superfamily. Amino acid transporter (AAT) (TC 2.A.3.1) family.</text>
</comment>
<feature type="transmembrane region" description="Helical" evidence="9">
    <location>
        <begin position="160"/>
        <end position="181"/>
    </location>
</feature>
<dbReference type="InterPro" id="IPR004841">
    <property type="entry name" value="AA-permease/SLC12A_dom"/>
</dbReference>
<dbReference type="FunFam" id="1.20.1740.10:FF:000001">
    <property type="entry name" value="Amino acid permease"/>
    <property type="match status" value="1"/>
</dbReference>
<evidence type="ECO:0000259" key="10">
    <source>
        <dbReference type="Pfam" id="PF00324"/>
    </source>
</evidence>
<feature type="transmembrane region" description="Helical" evidence="9">
    <location>
        <begin position="201"/>
        <end position="222"/>
    </location>
</feature>
<keyword evidence="6" id="KW-0029">Amino-acid transport</keyword>
<feature type="domain" description="Amino acid permease/ SLC12A" evidence="10">
    <location>
        <begin position="21"/>
        <end position="454"/>
    </location>
</feature>
<feature type="transmembrane region" description="Helical" evidence="9">
    <location>
        <begin position="432"/>
        <end position="450"/>
    </location>
</feature>
<dbReference type="PANTHER" id="PTHR43495:SF4">
    <property type="entry name" value="AROMATIC AMINO ACID TRANSPORT PROTEIN AROP"/>
    <property type="match status" value="1"/>
</dbReference>
<evidence type="ECO:0000313" key="11">
    <source>
        <dbReference type="EMBL" id="VYU38014.1"/>
    </source>
</evidence>
<feature type="transmembrane region" description="Helical" evidence="9">
    <location>
        <begin position="101"/>
        <end position="124"/>
    </location>
</feature>
<feature type="transmembrane region" description="Helical" evidence="9">
    <location>
        <begin position="243"/>
        <end position="261"/>
    </location>
</feature>
<reference evidence="11" key="1">
    <citation type="submission" date="2019-11" db="EMBL/GenBank/DDBJ databases">
        <authorList>
            <person name="Feng L."/>
        </authorList>
    </citation>
    <scope>NUCLEOTIDE SEQUENCE</scope>
    <source>
        <strain evidence="11">VrattiLFYP33</strain>
    </source>
</reference>
<dbReference type="RefSeq" id="WP_156705412.1">
    <property type="nucleotide sequence ID" value="NZ_CACRUX010000067.1"/>
</dbReference>
<evidence type="ECO:0000256" key="3">
    <source>
        <dbReference type="ARBA" id="ARBA00022448"/>
    </source>
</evidence>
<organism evidence="11">
    <name type="scientific">Veillonella ratti</name>
    <dbReference type="NCBI Taxonomy" id="103892"/>
    <lineage>
        <taxon>Bacteria</taxon>
        <taxon>Bacillati</taxon>
        <taxon>Bacillota</taxon>
        <taxon>Negativicutes</taxon>
        <taxon>Veillonellales</taxon>
        <taxon>Veillonellaceae</taxon>
        <taxon>Veillonella</taxon>
    </lineage>
</organism>
<feature type="transmembrane region" description="Helical" evidence="9">
    <location>
        <begin position="281"/>
        <end position="307"/>
    </location>
</feature>
<evidence type="ECO:0000256" key="6">
    <source>
        <dbReference type="ARBA" id="ARBA00022970"/>
    </source>
</evidence>
<gene>
    <name evidence="11" type="primary">pheP</name>
    <name evidence="11" type="ORF">VRLFYP33_01892</name>
</gene>
<evidence type="ECO:0000256" key="2">
    <source>
        <dbReference type="ARBA" id="ARBA00008583"/>
    </source>
</evidence>
<dbReference type="PANTHER" id="PTHR43495">
    <property type="entry name" value="GABA PERMEASE"/>
    <property type="match status" value="1"/>
</dbReference>
<evidence type="ECO:0000256" key="5">
    <source>
        <dbReference type="ARBA" id="ARBA00022692"/>
    </source>
</evidence>
<proteinExistence type="inferred from homology"/>
<comment type="subcellular location">
    <subcellularLocation>
        <location evidence="1">Cell membrane</location>
        <topology evidence="1">Multi-pass membrane protein</topology>
    </subcellularLocation>
</comment>
<dbReference type="GO" id="GO:0055085">
    <property type="term" value="P:transmembrane transport"/>
    <property type="evidence" value="ECO:0007669"/>
    <property type="project" value="InterPro"/>
</dbReference>
<evidence type="ECO:0000256" key="4">
    <source>
        <dbReference type="ARBA" id="ARBA00022475"/>
    </source>
</evidence>
<evidence type="ECO:0000256" key="9">
    <source>
        <dbReference type="SAM" id="Phobius"/>
    </source>
</evidence>
<feature type="transmembrane region" description="Helical" evidence="9">
    <location>
        <begin position="362"/>
        <end position="386"/>
    </location>
</feature>
<dbReference type="GO" id="GO:0005886">
    <property type="term" value="C:plasma membrane"/>
    <property type="evidence" value="ECO:0007669"/>
    <property type="project" value="UniProtKB-SubCell"/>
</dbReference>
<dbReference type="AlphaFoldDB" id="A0A6N3EDI7"/>
<name>A0A6N3EDI7_9FIRM</name>
<dbReference type="EMBL" id="CACRUX010000067">
    <property type="protein sequence ID" value="VYU38014.1"/>
    <property type="molecule type" value="Genomic_DNA"/>
</dbReference>
<keyword evidence="3" id="KW-0813">Transport</keyword>
<feature type="transmembrane region" description="Helical" evidence="9">
    <location>
        <begin position="328"/>
        <end position="356"/>
    </location>
</feature>
<keyword evidence="8 9" id="KW-0472">Membrane</keyword>
<keyword evidence="4" id="KW-1003">Cell membrane</keyword>
<evidence type="ECO:0000256" key="1">
    <source>
        <dbReference type="ARBA" id="ARBA00004651"/>
    </source>
</evidence>
<evidence type="ECO:0000256" key="7">
    <source>
        <dbReference type="ARBA" id="ARBA00022989"/>
    </source>
</evidence>
<accession>A0A6N3EDI7</accession>
<dbReference type="Gene3D" id="1.20.1740.10">
    <property type="entry name" value="Amino acid/polyamine transporter I"/>
    <property type="match status" value="1"/>
</dbReference>
<keyword evidence="5 9" id="KW-0812">Transmembrane</keyword>
<dbReference type="GO" id="GO:0006865">
    <property type="term" value="P:amino acid transport"/>
    <property type="evidence" value="ECO:0007669"/>
    <property type="project" value="UniProtKB-KW"/>
</dbReference>
<protein>
    <submittedName>
        <fullName evidence="11">Phenylalanine-specific permease</fullName>
    </submittedName>
</protein>
<feature type="transmembrane region" description="Helical" evidence="9">
    <location>
        <begin position="130"/>
        <end position="148"/>
    </location>
</feature>
<dbReference type="Pfam" id="PF00324">
    <property type="entry name" value="AA_permease"/>
    <property type="match status" value="1"/>
</dbReference>
<feature type="transmembrane region" description="Helical" evidence="9">
    <location>
        <begin position="21"/>
        <end position="39"/>
    </location>
</feature>
<feature type="transmembrane region" description="Helical" evidence="9">
    <location>
        <begin position="45"/>
        <end position="65"/>
    </location>
</feature>
<sequence length="457" mass="50717">MSEKSNQGHDHSMKRGLKNRHMQMIALGASVGTGLFYGSAPTIKLVGPGIIASYALAGLFIFFVMRMLGEMAVREPVSGSFSHFANKYWNGFMGYLAGWNYWTLFMLAGMAELAAIAVYLAYWFPDIPHWLTTLICLVIITAINLINVKAYGEVEFWASFIKIGAIVSMILFGFYLIFTTMGSFPHNFHNLWDNGGFFPNGSWGFLCSLAVVMFSFGGVDLIGITAGEAENPEKSLPTAINELLLRILIFYIGTMVVLMSLAPWDKVGLEASPFVQIFEEIGIPAASNILNLVVLVAALSVFNSILYSNSRMLYGLAQAGNAPKIFSYLTVHGVPLASTLFSSGLALIIVLTTYLYPQAGEVFMHLLALVVAGLVISWFVIIATHMKFRNTFIREGRLDELKFKSPLYPVINYLCIIFLLVVVGVMYQMDSFRPSVIAIPFWILFLYITYKLKGSKK</sequence>
<feature type="transmembrane region" description="Helical" evidence="9">
    <location>
        <begin position="407"/>
        <end position="426"/>
    </location>
</feature>
<dbReference type="PIRSF" id="PIRSF006060">
    <property type="entry name" value="AA_transporter"/>
    <property type="match status" value="1"/>
</dbReference>